<reference evidence="1 2" key="1">
    <citation type="journal article" date="2014" name="Genome Biol. Evol.">
        <title>The secreted proteins of Achlya hypogyna and Thraustotheca clavata identify the ancestral oomycete secretome and reveal gene acquisitions by horizontal gene transfer.</title>
        <authorList>
            <person name="Misner I."/>
            <person name="Blouin N."/>
            <person name="Leonard G."/>
            <person name="Richards T.A."/>
            <person name="Lane C.E."/>
        </authorList>
    </citation>
    <scope>NUCLEOTIDE SEQUENCE [LARGE SCALE GENOMIC DNA]</scope>
    <source>
        <strain evidence="1 2">ATCC 34112</strain>
    </source>
</reference>
<name>A0A1V9YLI6_9STRA</name>
<organism evidence="1 2">
    <name type="scientific">Thraustotheca clavata</name>
    <dbReference type="NCBI Taxonomy" id="74557"/>
    <lineage>
        <taxon>Eukaryota</taxon>
        <taxon>Sar</taxon>
        <taxon>Stramenopiles</taxon>
        <taxon>Oomycota</taxon>
        <taxon>Saprolegniomycetes</taxon>
        <taxon>Saprolegniales</taxon>
        <taxon>Achlyaceae</taxon>
        <taxon>Thraustotheca</taxon>
    </lineage>
</organism>
<comment type="caution">
    <text evidence="1">The sequence shown here is derived from an EMBL/GenBank/DDBJ whole genome shotgun (WGS) entry which is preliminary data.</text>
</comment>
<gene>
    <name evidence="1" type="ORF">THRCLA_22957</name>
</gene>
<keyword evidence="2" id="KW-1185">Reference proteome</keyword>
<dbReference type="OrthoDB" id="122900at2759"/>
<protein>
    <recommendedName>
        <fullName evidence="3">Crinkler (CRN) family protein</fullName>
    </recommendedName>
</protein>
<proteinExistence type="predicted"/>
<dbReference type="EMBL" id="JNBS01003507">
    <property type="protein sequence ID" value="OQR86567.1"/>
    <property type="molecule type" value="Genomic_DNA"/>
</dbReference>
<evidence type="ECO:0000313" key="2">
    <source>
        <dbReference type="Proteomes" id="UP000243217"/>
    </source>
</evidence>
<sequence>MHVHFANLIDNELTNIIMANGILRKYSRTSLDNKIFPAINDDMLLYLVVLGGFCPTYYDIRRNKNYSCKYMFEETKAFHSKTILPSDLLEEYPENIQLLKSKMIPFLALQMHNGQLAFLNKMQMDANLAILFVPPHQ</sequence>
<dbReference type="AlphaFoldDB" id="A0A1V9YLI6"/>
<evidence type="ECO:0008006" key="3">
    <source>
        <dbReference type="Google" id="ProtNLM"/>
    </source>
</evidence>
<evidence type="ECO:0000313" key="1">
    <source>
        <dbReference type="EMBL" id="OQR86567.1"/>
    </source>
</evidence>
<accession>A0A1V9YLI6</accession>
<dbReference type="Proteomes" id="UP000243217">
    <property type="component" value="Unassembled WGS sequence"/>
</dbReference>